<keyword evidence="1" id="KW-0472">Membrane</keyword>
<dbReference type="RefSeq" id="XP_071938362.1">
    <property type="nucleotide sequence ID" value="XM_072082261.1"/>
</dbReference>
<evidence type="ECO:0000313" key="10">
    <source>
        <dbReference type="RefSeq" id="XP_071938643.1"/>
    </source>
</evidence>
<evidence type="ECO:0000313" key="9">
    <source>
        <dbReference type="RefSeq" id="XP_071938604.1"/>
    </source>
</evidence>
<dbReference type="RefSeq" id="XP_071938548.1">
    <property type="nucleotide sequence ID" value="XM_072082447.1"/>
</dbReference>
<name>A0ABM4X338_COFAR</name>
<dbReference type="RefSeq" id="XP_071938485.1">
    <property type="nucleotide sequence ID" value="XM_072082384.1"/>
</dbReference>
<reference evidence="2" key="1">
    <citation type="journal article" date="2025" name="Foods">
        <title>Unveiling the Microbial Signatures of Arabica Coffee Cherries: Insights into Ripeness Specific Diversity, Functional Traits, and Implications for Quality and Safety.</title>
        <authorList>
            <consortium name="RefSeq"/>
            <person name="Tenea G.N."/>
            <person name="Cifuentes V."/>
            <person name="Reyes P."/>
            <person name="Cevallos-Vallejos M."/>
        </authorList>
    </citation>
    <scope>NUCLEOTIDE SEQUENCE [LARGE SCALE GENOMIC DNA]</scope>
</reference>
<dbReference type="RefSeq" id="XP_071938443.1">
    <property type="nucleotide sequence ID" value="XM_072082342.1"/>
</dbReference>
<evidence type="ECO:0000313" key="8">
    <source>
        <dbReference type="RefSeq" id="XP_071938548.1"/>
    </source>
</evidence>
<dbReference type="RefSeq" id="XP_071938643.1">
    <property type="nucleotide sequence ID" value="XM_072082542.1"/>
</dbReference>
<keyword evidence="1" id="KW-0812">Transmembrane</keyword>
<feature type="transmembrane region" description="Helical" evidence="1">
    <location>
        <begin position="82"/>
        <end position="102"/>
    </location>
</feature>
<accession>A0ABM4X338</accession>
<evidence type="ECO:0000313" key="4">
    <source>
        <dbReference type="RefSeq" id="XP_071938362.1"/>
    </source>
</evidence>
<feature type="transmembrane region" description="Helical" evidence="1">
    <location>
        <begin position="46"/>
        <end position="70"/>
    </location>
</feature>
<dbReference type="GeneID" id="113694342"/>
<sequence>MTLVAGIWVQMTRRGFPFIPTFLVVVALRASKWLFGLYVLSCVVGVFWKELCFPTCILEVLVLIINALDCRTLEIAGLIDELSILLFQVLATILVLQLSQWFSKFSNGLLEGFPWVWSYTKWWSSIIFVELLRGGCVSI</sequence>
<evidence type="ECO:0000313" key="7">
    <source>
        <dbReference type="RefSeq" id="XP_071938485.1"/>
    </source>
</evidence>
<keyword evidence="2" id="KW-1185">Reference proteome</keyword>
<gene>
    <name evidence="3 4 5 6 7 8 9 10" type="primary">LOC113694342</name>
</gene>
<evidence type="ECO:0000256" key="1">
    <source>
        <dbReference type="SAM" id="Phobius"/>
    </source>
</evidence>
<organism evidence="2 6">
    <name type="scientific">Coffea arabica</name>
    <name type="common">Arabian coffee</name>
    <dbReference type="NCBI Taxonomy" id="13443"/>
    <lineage>
        <taxon>Eukaryota</taxon>
        <taxon>Viridiplantae</taxon>
        <taxon>Streptophyta</taxon>
        <taxon>Embryophyta</taxon>
        <taxon>Tracheophyta</taxon>
        <taxon>Spermatophyta</taxon>
        <taxon>Magnoliopsida</taxon>
        <taxon>eudicotyledons</taxon>
        <taxon>Gunneridae</taxon>
        <taxon>Pentapetalae</taxon>
        <taxon>asterids</taxon>
        <taxon>lamiids</taxon>
        <taxon>Gentianales</taxon>
        <taxon>Rubiaceae</taxon>
        <taxon>Ixoroideae</taxon>
        <taxon>Gardenieae complex</taxon>
        <taxon>Bertiereae - Coffeeae clade</taxon>
        <taxon>Coffeeae</taxon>
        <taxon>Coffea</taxon>
    </lineage>
</organism>
<dbReference type="Proteomes" id="UP001652660">
    <property type="component" value="Chromosome 1c"/>
</dbReference>
<evidence type="ECO:0000313" key="5">
    <source>
        <dbReference type="RefSeq" id="XP_071938402.1"/>
    </source>
</evidence>
<keyword evidence="1" id="KW-1133">Transmembrane helix</keyword>
<dbReference type="RefSeq" id="XP_071938402.1">
    <property type="nucleotide sequence ID" value="XM_072082301.1"/>
</dbReference>
<proteinExistence type="predicted"/>
<feature type="transmembrane region" description="Helical" evidence="1">
    <location>
        <begin position="21"/>
        <end position="40"/>
    </location>
</feature>
<dbReference type="RefSeq" id="XP_071938338.1">
    <property type="nucleotide sequence ID" value="XM_072082237.1"/>
</dbReference>
<dbReference type="RefSeq" id="XP_071938604.1">
    <property type="nucleotide sequence ID" value="XM_072082503.1"/>
</dbReference>
<reference evidence="3 4" key="2">
    <citation type="submission" date="2025-05" db="UniProtKB">
        <authorList>
            <consortium name="RefSeq"/>
        </authorList>
    </citation>
    <scope>NUCLEOTIDE SEQUENCE [LARGE SCALE GENOMIC DNA]</scope>
    <source>
        <tissue evidence="3 4">Leaves</tissue>
    </source>
</reference>
<evidence type="ECO:0000313" key="2">
    <source>
        <dbReference type="Proteomes" id="UP001652660"/>
    </source>
</evidence>
<evidence type="ECO:0000313" key="6">
    <source>
        <dbReference type="RefSeq" id="XP_071938443.1"/>
    </source>
</evidence>
<evidence type="ECO:0000313" key="3">
    <source>
        <dbReference type="RefSeq" id="XP_071938338.1"/>
    </source>
</evidence>
<protein>
    <submittedName>
        <fullName evidence="3 4">Uncharacterized protein isoform X1</fullName>
    </submittedName>
</protein>